<keyword evidence="4" id="KW-1185">Reference proteome</keyword>
<feature type="transmembrane region" description="Helical" evidence="1">
    <location>
        <begin position="152"/>
        <end position="170"/>
    </location>
</feature>
<evidence type="ECO:0000256" key="2">
    <source>
        <dbReference type="SAM" id="SignalP"/>
    </source>
</evidence>
<evidence type="ECO:0000313" key="4">
    <source>
        <dbReference type="Proteomes" id="UP000289718"/>
    </source>
</evidence>
<keyword evidence="2" id="KW-0732">Signal</keyword>
<accession>A0A4Q1AVK0</accession>
<comment type="caution">
    <text evidence="3">The sequence shown here is derived from an EMBL/GenBank/DDBJ whole genome shotgun (WGS) entry which is preliminary data.</text>
</comment>
<dbReference type="EMBL" id="NXIE01000001">
    <property type="protein sequence ID" value="RXK14214.1"/>
    <property type="molecule type" value="Genomic_DNA"/>
</dbReference>
<feature type="chain" id="PRO_5020241452" description="Cobalt ABC transporter permease" evidence="2">
    <location>
        <begin position="25"/>
        <end position="174"/>
    </location>
</feature>
<evidence type="ECO:0008006" key="5">
    <source>
        <dbReference type="Google" id="ProtNLM"/>
    </source>
</evidence>
<keyword evidence="1" id="KW-0472">Membrane</keyword>
<dbReference type="Proteomes" id="UP000289718">
    <property type="component" value="Unassembled WGS sequence"/>
</dbReference>
<evidence type="ECO:0000313" key="3">
    <source>
        <dbReference type="EMBL" id="RXK14214.1"/>
    </source>
</evidence>
<evidence type="ECO:0000256" key="1">
    <source>
        <dbReference type="SAM" id="Phobius"/>
    </source>
</evidence>
<dbReference type="RefSeq" id="WP_129060325.1">
    <property type="nucleotide sequence ID" value="NZ_NXIE01000001.1"/>
</dbReference>
<proteinExistence type="predicted"/>
<sequence>MIIKILIALFLPLFLWAHSLSATAAYEDGELFIEAYFSDGSPCHKCSFTLKKSNEIIYSGKLDDKGFIEEKVQLKAPFTIYVDGGMGHQGVVSIEALEEDLTENEIIENNETKQFTSIDEATIRSIVRGELNKQNTKIEAMIEKNKSTLEKMLVGLGYILGIFGIWQLFVRKKQ</sequence>
<protein>
    <recommendedName>
        <fullName evidence="5">Cobalt ABC transporter permease</fullName>
    </recommendedName>
</protein>
<keyword evidence="1" id="KW-1133">Transmembrane helix</keyword>
<dbReference type="OrthoDB" id="5348965at2"/>
<gene>
    <name evidence="3" type="ORF">CP965_01845</name>
</gene>
<feature type="signal peptide" evidence="2">
    <location>
        <begin position="1"/>
        <end position="24"/>
    </location>
</feature>
<organism evidence="3 4">
    <name type="scientific">Halarcobacter mediterraneus</name>
    <dbReference type="NCBI Taxonomy" id="2023153"/>
    <lineage>
        <taxon>Bacteria</taxon>
        <taxon>Pseudomonadati</taxon>
        <taxon>Campylobacterota</taxon>
        <taxon>Epsilonproteobacteria</taxon>
        <taxon>Campylobacterales</taxon>
        <taxon>Arcobacteraceae</taxon>
        <taxon>Halarcobacter</taxon>
    </lineage>
</organism>
<keyword evidence="1" id="KW-0812">Transmembrane</keyword>
<dbReference type="AlphaFoldDB" id="A0A4Q1AVK0"/>
<name>A0A4Q1AVK0_9BACT</name>
<reference evidence="3 4" key="1">
    <citation type="submission" date="2017-09" db="EMBL/GenBank/DDBJ databases">
        <title>Genomics of the genus Arcobacter.</title>
        <authorList>
            <person name="Perez-Cataluna A."/>
            <person name="Figueras M.J."/>
            <person name="Salas-Masso N."/>
        </authorList>
    </citation>
    <scope>NUCLEOTIDE SEQUENCE [LARGE SCALE GENOMIC DNA]</scope>
    <source>
        <strain evidence="3 4">F156-34</strain>
    </source>
</reference>